<keyword evidence="2" id="KW-0812">Transmembrane</keyword>
<keyword evidence="2" id="KW-1133">Transmembrane helix</keyword>
<feature type="coiled-coil region" evidence="1">
    <location>
        <begin position="64"/>
        <end position="131"/>
    </location>
</feature>
<keyword evidence="2" id="KW-0472">Membrane</keyword>
<gene>
    <name evidence="3" type="ORF">UFOVP705_63</name>
    <name evidence="4" type="ORF">UFOVP736_18</name>
</gene>
<evidence type="ECO:0000256" key="2">
    <source>
        <dbReference type="SAM" id="Phobius"/>
    </source>
</evidence>
<accession>A0A6J5NQ37</accession>
<feature type="transmembrane region" description="Helical" evidence="2">
    <location>
        <begin position="46"/>
        <end position="64"/>
    </location>
</feature>
<sequence>MKLLEHDALDTFCTGMVSVMKYCTGSGIGFLVANAPLPESLEVAKYAGAVTGWVLAIICIWTLAKVARALYDELKSERANHESKMEAKAREHEAKIEEKDKAIADLQAAAIGKSERQREEMLNELKIMNSKK</sequence>
<evidence type="ECO:0000313" key="3">
    <source>
        <dbReference type="EMBL" id="CAB4159245.1"/>
    </source>
</evidence>
<organism evidence="3">
    <name type="scientific">uncultured Caudovirales phage</name>
    <dbReference type="NCBI Taxonomy" id="2100421"/>
    <lineage>
        <taxon>Viruses</taxon>
        <taxon>Duplodnaviria</taxon>
        <taxon>Heunggongvirae</taxon>
        <taxon>Uroviricota</taxon>
        <taxon>Caudoviricetes</taxon>
        <taxon>Peduoviridae</taxon>
        <taxon>Maltschvirus</taxon>
        <taxon>Maltschvirus maltsch</taxon>
    </lineage>
</organism>
<evidence type="ECO:0000313" key="4">
    <source>
        <dbReference type="EMBL" id="CAB5223906.1"/>
    </source>
</evidence>
<keyword evidence="1" id="KW-0175">Coiled coil</keyword>
<evidence type="ECO:0000256" key="1">
    <source>
        <dbReference type="SAM" id="Coils"/>
    </source>
</evidence>
<dbReference type="EMBL" id="LR796685">
    <property type="protein sequence ID" value="CAB4159245.1"/>
    <property type="molecule type" value="Genomic_DNA"/>
</dbReference>
<name>A0A6J5NQ37_9CAUD</name>
<dbReference type="EMBL" id="LR798327">
    <property type="protein sequence ID" value="CAB5223906.1"/>
    <property type="molecule type" value="Genomic_DNA"/>
</dbReference>
<proteinExistence type="predicted"/>
<reference evidence="3" key="1">
    <citation type="submission" date="2020-04" db="EMBL/GenBank/DDBJ databases">
        <authorList>
            <person name="Chiriac C."/>
            <person name="Salcher M."/>
            <person name="Ghai R."/>
            <person name="Kavagutti S V."/>
        </authorList>
    </citation>
    <scope>NUCLEOTIDE SEQUENCE</scope>
</reference>
<protein>
    <submittedName>
        <fullName evidence="3">Uncharacterized protein</fullName>
    </submittedName>
</protein>